<organism evidence="1 2">
    <name type="scientific">Populus alba x Populus x berolinensis</name>
    <dbReference type="NCBI Taxonomy" id="444605"/>
    <lineage>
        <taxon>Eukaryota</taxon>
        <taxon>Viridiplantae</taxon>
        <taxon>Streptophyta</taxon>
        <taxon>Embryophyta</taxon>
        <taxon>Tracheophyta</taxon>
        <taxon>Spermatophyta</taxon>
        <taxon>Magnoliopsida</taxon>
        <taxon>eudicotyledons</taxon>
        <taxon>Gunneridae</taxon>
        <taxon>Pentapetalae</taxon>
        <taxon>rosids</taxon>
        <taxon>fabids</taxon>
        <taxon>Malpighiales</taxon>
        <taxon>Salicaceae</taxon>
        <taxon>Saliceae</taxon>
        <taxon>Populus</taxon>
    </lineage>
</organism>
<accession>A0AAD6R2C9</accession>
<sequence>MASGRFSATYKDNDKKETRSESYLQDFFDSIGFFTSQLRPSL</sequence>
<dbReference type="EMBL" id="JAQIZT010000004">
    <property type="protein sequence ID" value="KAJ7000357.1"/>
    <property type="molecule type" value="Genomic_DNA"/>
</dbReference>
<comment type="caution">
    <text evidence="1">The sequence shown here is derived from an EMBL/GenBank/DDBJ whole genome shotgun (WGS) entry which is preliminary data.</text>
</comment>
<keyword evidence="2" id="KW-1185">Reference proteome</keyword>
<gene>
    <name evidence="1" type="ORF">NC653_010980</name>
</gene>
<reference evidence="1 2" key="1">
    <citation type="journal article" date="2023" name="Mol. Ecol. Resour.">
        <title>Chromosome-level genome assembly of a triploid poplar Populus alba 'Berolinensis'.</title>
        <authorList>
            <person name="Chen S."/>
            <person name="Yu Y."/>
            <person name="Wang X."/>
            <person name="Wang S."/>
            <person name="Zhang T."/>
            <person name="Zhou Y."/>
            <person name="He R."/>
            <person name="Meng N."/>
            <person name="Wang Y."/>
            <person name="Liu W."/>
            <person name="Liu Z."/>
            <person name="Liu J."/>
            <person name="Guo Q."/>
            <person name="Huang H."/>
            <person name="Sederoff R.R."/>
            <person name="Wang G."/>
            <person name="Qu G."/>
            <person name="Chen S."/>
        </authorList>
    </citation>
    <scope>NUCLEOTIDE SEQUENCE [LARGE SCALE GENOMIC DNA]</scope>
    <source>
        <strain evidence="1">SC-2020</strain>
    </source>
</reference>
<dbReference type="AlphaFoldDB" id="A0AAD6R2C9"/>
<proteinExistence type="predicted"/>
<evidence type="ECO:0000313" key="1">
    <source>
        <dbReference type="EMBL" id="KAJ7000357.1"/>
    </source>
</evidence>
<dbReference type="Proteomes" id="UP001164929">
    <property type="component" value="Chromosome 4"/>
</dbReference>
<evidence type="ECO:0000313" key="2">
    <source>
        <dbReference type="Proteomes" id="UP001164929"/>
    </source>
</evidence>
<protein>
    <submittedName>
        <fullName evidence="1">Uncharacterized protein</fullName>
    </submittedName>
</protein>
<name>A0AAD6R2C9_9ROSI</name>